<keyword evidence="1" id="KW-0378">Hydrolase</keyword>
<gene>
    <name evidence="2" type="ORF">AO353_08625</name>
</gene>
<accession>A0A0N9WGT3</accession>
<dbReference type="InterPro" id="IPR036412">
    <property type="entry name" value="HAD-like_sf"/>
</dbReference>
<sequence length="239" mass="26733">MKLSNYRAISFDCFGTLVDWESGIINALRNACDDKLQQVSDAQLIAYFLRQESTILADTPDIPYPSALSKTYASILAKLDRPCDKSKAIHFGNSISEWPLFSDTIKALTHLQRHHKLVILSNIDEASIEVTRARLLCNFYRTYTAQAIGSFKPALNNFNYLVRHLADLGIKKHELLHVSVSRFHDIEPAAATGIDTAWINRADTLNGTLSIQPEFSPSIEPLYKFCSLAELVSAHKAGH</sequence>
<dbReference type="InterPro" id="IPR051540">
    <property type="entry name" value="S-2-haloacid_dehalogenase"/>
</dbReference>
<dbReference type="OrthoDB" id="5865007at2"/>
<dbReference type="Gene3D" id="3.40.50.1000">
    <property type="entry name" value="HAD superfamily/HAD-like"/>
    <property type="match status" value="1"/>
</dbReference>
<reference evidence="3" key="1">
    <citation type="submission" date="2015-09" db="EMBL/GenBank/DDBJ databases">
        <title>Whole genome sequence of Pseudomonas fluorescens FW300-N2E3.</title>
        <authorList>
            <person name="Ray J."/>
            <person name="Melnyk R."/>
            <person name="Deutschbauer A."/>
        </authorList>
    </citation>
    <scope>NUCLEOTIDE SEQUENCE [LARGE SCALE GENOMIC DNA]</scope>
    <source>
        <strain evidence="3">FW300-N2E3</strain>
    </source>
</reference>
<dbReference type="PANTHER" id="PTHR43316">
    <property type="entry name" value="HYDROLASE, HALOACID DELAHOGENASE-RELATED"/>
    <property type="match status" value="1"/>
</dbReference>
<dbReference type="InterPro" id="IPR023214">
    <property type="entry name" value="HAD_sf"/>
</dbReference>
<evidence type="ECO:0008006" key="4">
    <source>
        <dbReference type="Google" id="ProtNLM"/>
    </source>
</evidence>
<evidence type="ECO:0000313" key="2">
    <source>
        <dbReference type="EMBL" id="ALI01121.1"/>
    </source>
</evidence>
<organism evidence="2 3">
    <name type="scientific">Pseudomonas fluorescens</name>
    <dbReference type="NCBI Taxonomy" id="294"/>
    <lineage>
        <taxon>Bacteria</taxon>
        <taxon>Pseudomonadati</taxon>
        <taxon>Pseudomonadota</taxon>
        <taxon>Gammaproteobacteria</taxon>
        <taxon>Pseudomonadales</taxon>
        <taxon>Pseudomonadaceae</taxon>
        <taxon>Pseudomonas</taxon>
    </lineage>
</organism>
<dbReference type="Gene3D" id="1.10.150.750">
    <property type="match status" value="1"/>
</dbReference>
<dbReference type="PANTHER" id="PTHR43316:SF9">
    <property type="entry name" value="ACID DEHALOGENASE, PUTATIVE (AFU_ORTHOLOGUE AFUA_6G14460)-RELATED"/>
    <property type="match status" value="1"/>
</dbReference>
<dbReference type="Pfam" id="PF00702">
    <property type="entry name" value="Hydrolase"/>
    <property type="match status" value="1"/>
</dbReference>
<dbReference type="SUPFAM" id="SSF56784">
    <property type="entry name" value="HAD-like"/>
    <property type="match status" value="1"/>
</dbReference>
<dbReference type="GO" id="GO:0016787">
    <property type="term" value="F:hydrolase activity"/>
    <property type="evidence" value="ECO:0007669"/>
    <property type="project" value="UniProtKB-KW"/>
</dbReference>
<proteinExistence type="predicted"/>
<dbReference type="EMBL" id="CP012830">
    <property type="protein sequence ID" value="ALI01121.1"/>
    <property type="molecule type" value="Genomic_DNA"/>
</dbReference>
<dbReference type="Proteomes" id="UP000066487">
    <property type="component" value="Chromosome"/>
</dbReference>
<dbReference type="RefSeq" id="WP_054594544.1">
    <property type="nucleotide sequence ID" value="NZ_CP012830.1"/>
</dbReference>
<evidence type="ECO:0000313" key="3">
    <source>
        <dbReference type="Proteomes" id="UP000066487"/>
    </source>
</evidence>
<evidence type="ECO:0000256" key="1">
    <source>
        <dbReference type="ARBA" id="ARBA00022801"/>
    </source>
</evidence>
<reference evidence="2 3" key="2">
    <citation type="journal article" date="2018" name="Nature">
        <title>Mutant phenotypes for thousands of bacterial genes of unknown function.</title>
        <authorList>
            <person name="Price M.N."/>
            <person name="Wetmore K.M."/>
            <person name="Waters R.J."/>
            <person name="Callaghan M."/>
            <person name="Ray J."/>
            <person name="Liu H."/>
            <person name="Kuehl J.V."/>
            <person name="Melnyk R.A."/>
            <person name="Lamson J.S."/>
            <person name="Suh Y."/>
            <person name="Carlson H.K."/>
            <person name="Esquivel Z."/>
            <person name="Sadeeshkumar H."/>
            <person name="Chakraborty R."/>
            <person name="Zane G.M."/>
            <person name="Rubin B.E."/>
            <person name="Wall J.D."/>
            <person name="Visel A."/>
            <person name="Bristow J."/>
            <person name="Blow M.J."/>
            <person name="Arkin A.P."/>
            <person name="Deutschbauer A.M."/>
        </authorList>
    </citation>
    <scope>NUCLEOTIDE SEQUENCE [LARGE SCALE GENOMIC DNA]</scope>
    <source>
        <strain evidence="2 3">FW300-N2E3</strain>
    </source>
</reference>
<dbReference type="AlphaFoldDB" id="A0A0N9WGT3"/>
<protein>
    <recommendedName>
        <fullName evidence="4">(S)-2-haloacid dehalogenase</fullName>
    </recommendedName>
</protein>
<name>A0A0N9WGT3_PSEFL</name>